<dbReference type="Pfam" id="PF04026">
    <property type="entry name" value="SpoVG"/>
    <property type="match status" value="1"/>
</dbReference>
<proteinExistence type="predicted"/>
<evidence type="ECO:0000313" key="2">
    <source>
        <dbReference type="EMBL" id="SVC84621.1"/>
    </source>
</evidence>
<accession>A0A382QK11</accession>
<evidence type="ECO:0000256" key="1">
    <source>
        <dbReference type="SAM" id="MobiDB-lite"/>
    </source>
</evidence>
<protein>
    <recommendedName>
        <fullName evidence="3">Septation protein spoVG</fullName>
    </recommendedName>
</protein>
<reference evidence="2" key="1">
    <citation type="submission" date="2018-05" db="EMBL/GenBank/DDBJ databases">
        <authorList>
            <person name="Lanie J.A."/>
            <person name="Ng W.-L."/>
            <person name="Kazmierczak K.M."/>
            <person name="Andrzejewski T.M."/>
            <person name="Davidsen T.M."/>
            <person name="Wayne K.J."/>
            <person name="Tettelin H."/>
            <person name="Glass J.I."/>
            <person name="Rusch D."/>
            <person name="Podicherti R."/>
            <person name="Tsui H.-C.T."/>
            <person name="Winkler M.E."/>
        </authorList>
    </citation>
    <scope>NUCLEOTIDE SEQUENCE</scope>
</reference>
<dbReference type="GO" id="GO:0030435">
    <property type="term" value="P:sporulation resulting in formation of a cellular spore"/>
    <property type="evidence" value="ECO:0007669"/>
    <property type="project" value="InterPro"/>
</dbReference>
<dbReference type="InterPro" id="IPR007170">
    <property type="entry name" value="SpoVG"/>
</dbReference>
<dbReference type="InterPro" id="IPR036751">
    <property type="entry name" value="SpoVG_sf"/>
</dbReference>
<dbReference type="EMBL" id="UINC01114366">
    <property type="protein sequence ID" value="SVC84621.1"/>
    <property type="molecule type" value="Genomic_DNA"/>
</dbReference>
<evidence type="ECO:0008006" key="3">
    <source>
        <dbReference type="Google" id="ProtNLM"/>
    </source>
</evidence>
<dbReference type="SUPFAM" id="SSF160537">
    <property type="entry name" value="SpoVG-like"/>
    <property type="match status" value="1"/>
</dbReference>
<gene>
    <name evidence="2" type="ORF">METZ01_LOCUS337475</name>
</gene>
<name>A0A382QK11_9ZZZZ</name>
<dbReference type="Gene3D" id="3.30.1120.40">
    <property type="entry name" value="Stage V sporulation protein G"/>
    <property type="match status" value="1"/>
</dbReference>
<feature type="region of interest" description="Disordered" evidence="1">
    <location>
        <begin position="79"/>
        <end position="116"/>
    </location>
</feature>
<dbReference type="AlphaFoldDB" id="A0A382QK11"/>
<sequence>MKIERMNKGNWGKIRAFFDLQTEEGFTIKGFKLVEGINGLFVGFPSQKGSDDEYYDTVWADRDVKEQVNQLAVKTYGQEVMSSPQGIEDDNFPPPPSPESEEAPVAVPFSDEDIPF</sequence>
<organism evidence="2">
    <name type="scientific">marine metagenome</name>
    <dbReference type="NCBI Taxonomy" id="408172"/>
    <lineage>
        <taxon>unclassified sequences</taxon>
        <taxon>metagenomes</taxon>
        <taxon>ecological metagenomes</taxon>
    </lineage>
</organism>